<evidence type="ECO:0000256" key="3">
    <source>
        <dbReference type="ARBA" id="ARBA00022679"/>
    </source>
</evidence>
<comment type="similarity">
    <text evidence="1">Belongs to the CFA/CMAS family.</text>
</comment>
<name>A0AAE1C5T7_9PEZI</name>
<keyword evidence="3" id="KW-0808">Transferase</keyword>
<sequence>MAAAVQLQNSKTMNGTRYELPQTGLAALLGQLALPGEVQLPSGAVVLVGKDNGKPVYKVVFRTQRALQTPMTEMGVGNAFVANVIDVEGDLSVIFSLRSHLYEKVPLIQRLQFIWDSIKPATQMNSKAIGEHYHRGDDFYHTFIDKRYRFYSHGIFHSPTESIEEASEHKLETMWKALGLKEGMKLLDAGGGWGGVTQYCGARGVHVSTLTIAPDGAKYIERLLEDQALPGEVYLEDFLLHKPVEQYDHVVILGVIEHLPDYRRFAKAMWDVLKPGGRMYLDGSAAVQKFAVSAFTRRYIWTGTHTFMTAQDVITELLYHGFEIVELVRETRDYEWTMRQWAQRLEAAQGDITARWGEETYRLFRLYLWGGAHAFKTNSLQAYHLVAEKTAWTGPRPSTMQRVWQFARDLW</sequence>
<proteinExistence type="inferred from homology"/>
<organism evidence="6 7">
    <name type="scientific">Recurvomyces mirabilis</name>
    <dbReference type="NCBI Taxonomy" id="574656"/>
    <lineage>
        <taxon>Eukaryota</taxon>
        <taxon>Fungi</taxon>
        <taxon>Dikarya</taxon>
        <taxon>Ascomycota</taxon>
        <taxon>Pezizomycotina</taxon>
        <taxon>Dothideomycetes</taxon>
        <taxon>Dothideomycetidae</taxon>
        <taxon>Mycosphaerellales</taxon>
        <taxon>Teratosphaeriaceae</taxon>
        <taxon>Recurvomyces</taxon>
    </lineage>
</organism>
<comment type="caution">
    <text evidence="6">The sequence shown here is derived from an EMBL/GenBank/DDBJ whole genome shotgun (WGS) entry which is preliminary data.</text>
</comment>
<dbReference type="Proteomes" id="UP001274830">
    <property type="component" value="Unassembled WGS sequence"/>
</dbReference>
<keyword evidence="7" id="KW-1185">Reference proteome</keyword>
<dbReference type="AlphaFoldDB" id="A0AAE1C5T7"/>
<dbReference type="GO" id="GO:0008610">
    <property type="term" value="P:lipid biosynthetic process"/>
    <property type="evidence" value="ECO:0007669"/>
    <property type="project" value="InterPro"/>
</dbReference>
<keyword evidence="4" id="KW-0949">S-adenosyl-L-methionine</keyword>
<evidence type="ECO:0000313" key="7">
    <source>
        <dbReference type="Proteomes" id="UP001274830"/>
    </source>
</evidence>
<dbReference type="SUPFAM" id="SSF53335">
    <property type="entry name" value="S-adenosyl-L-methionine-dependent methyltransferases"/>
    <property type="match status" value="1"/>
</dbReference>
<dbReference type="PANTHER" id="PTHR43667">
    <property type="entry name" value="CYCLOPROPANE-FATTY-ACYL-PHOSPHOLIPID SYNTHASE"/>
    <property type="match status" value="1"/>
</dbReference>
<dbReference type="GO" id="GO:0008168">
    <property type="term" value="F:methyltransferase activity"/>
    <property type="evidence" value="ECO:0007669"/>
    <property type="project" value="UniProtKB-KW"/>
</dbReference>
<dbReference type="Gene3D" id="3.40.50.150">
    <property type="entry name" value="Vaccinia Virus protein VP39"/>
    <property type="match status" value="1"/>
</dbReference>
<dbReference type="Pfam" id="PF02353">
    <property type="entry name" value="CMAS"/>
    <property type="match status" value="1"/>
</dbReference>
<dbReference type="PANTHER" id="PTHR43667:SF1">
    <property type="entry name" value="CYCLOPROPANE-FATTY-ACYL-PHOSPHOLIPID SYNTHASE"/>
    <property type="match status" value="1"/>
</dbReference>
<accession>A0AAE1C5T7</accession>
<evidence type="ECO:0000256" key="2">
    <source>
        <dbReference type="ARBA" id="ARBA00022603"/>
    </source>
</evidence>
<protein>
    <recommendedName>
        <fullName evidence="8">Cyclopropane-fatty-acyl-phospholipid synthase</fullName>
    </recommendedName>
</protein>
<evidence type="ECO:0000256" key="4">
    <source>
        <dbReference type="ARBA" id="ARBA00022691"/>
    </source>
</evidence>
<dbReference type="GO" id="GO:0032259">
    <property type="term" value="P:methylation"/>
    <property type="evidence" value="ECO:0007669"/>
    <property type="project" value="UniProtKB-KW"/>
</dbReference>
<dbReference type="InterPro" id="IPR029063">
    <property type="entry name" value="SAM-dependent_MTases_sf"/>
</dbReference>
<keyword evidence="2" id="KW-0489">Methyltransferase</keyword>
<dbReference type="EMBL" id="JAUTXT010000002">
    <property type="protein sequence ID" value="KAK3679166.1"/>
    <property type="molecule type" value="Genomic_DNA"/>
</dbReference>
<dbReference type="InterPro" id="IPR050723">
    <property type="entry name" value="CFA/CMAS"/>
</dbReference>
<evidence type="ECO:0008006" key="8">
    <source>
        <dbReference type="Google" id="ProtNLM"/>
    </source>
</evidence>
<keyword evidence="5" id="KW-0443">Lipid metabolism</keyword>
<gene>
    <name evidence="6" type="ORF">LTR78_000727</name>
</gene>
<evidence type="ECO:0000256" key="1">
    <source>
        <dbReference type="ARBA" id="ARBA00010815"/>
    </source>
</evidence>
<reference evidence="6" key="1">
    <citation type="submission" date="2023-07" db="EMBL/GenBank/DDBJ databases">
        <title>Black Yeasts Isolated from many extreme environments.</title>
        <authorList>
            <person name="Coleine C."/>
            <person name="Stajich J.E."/>
            <person name="Selbmann L."/>
        </authorList>
    </citation>
    <scope>NUCLEOTIDE SEQUENCE</scope>
    <source>
        <strain evidence="6">CCFEE 5485</strain>
    </source>
</reference>
<dbReference type="CDD" id="cd02440">
    <property type="entry name" value="AdoMet_MTases"/>
    <property type="match status" value="1"/>
</dbReference>
<evidence type="ECO:0000256" key="5">
    <source>
        <dbReference type="ARBA" id="ARBA00023098"/>
    </source>
</evidence>
<dbReference type="InterPro" id="IPR003333">
    <property type="entry name" value="CMAS"/>
</dbReference>
<evidence type="ECO:0000313" key="6">
    <source>
        <dbReference type="EMBL" id="KAK3679166.1"/>
    </source>
</evidence>
<dbReference type="PIRSF" id="PIRSF003085">
    <property type="entry name" value="CMAS"/>
    <property type="match status" value="1"/>
</dbReference>